<comment type="caution">
    <text evidence="3">The sequence shown here is derived from an EMBL/GenBank/DDBJ whole genome shotgun (WGS) entry which is preliminary data.</text>
</comment>
<evidence type="ECO:0000259" key="2">
    <source>
        <dbReference type="Pfam" id="PF00248"/>
    </source>
</evidence>
<sequence length="321" mass="34852">MTVSRSLPRTGFGLLGMTWRPKVTPDEQAFAAMKAAIAGGATIWSSSSIYGMDPEPPTTGLWLLRRYFEKYPEDAPKVQLFIRACFDPVTFKPQTTRAGVRASYEACQAILGKFKKINVFGPARIDKEVPVEVTVGALKELVEEGKIDAVGLSEVGARTLHRAAAVYQISFVEIEFSLWSTDMLTNGVADACKQHGITILTYAPLGYGFLTGQVTKLEDIPKGDNFDKNLELVDKVKLFAKERGVTPAQLALAWIRSHSNQGNCGNMIPIPGATAASRVEENCGIIELSAAQKAALDAIIASIEVVGDRQIVGMSDEILWT</sequence>
<dbReference type="EMBL" id="LYCR01000104">
    <property type="protein sequence ID" value="OGM41736.1"/>
    <property type="molecule type" value="Genomic_DNA"/>
</dbReference>
<protein>
    <recommendedName>
        <fullName evidence="2">NADP-dependent oxidoreductase domain-containing protein</fullName>
    </recommendedName>
</protein>
<dbReference type="Pfam" id="PF00248">
    <property type="entry name" value="Aldo_ket_red"/>
    <property type="match status" value="1"/>
</dbReference>
<keyword evidence="1" id="KW-0560">Oxidoreductase</keyword>
<keyword evidence="4" id="KW-1185">Reference proteome</keyword>
<feature type="domain" description="NADP-dependent oxidoreductase" evidence="2">
    <location>
        <begin position="11"/>
        <end position="300"/>
    </location>
</feature>
<dbReference type="PANTHER" id="PTHR43625:SF78">
    <property type="entry name" value="PYRIDOXAL REDUCTASE-RELATED"/>
    <property type="match status" value="1"/>
</dbReference>
<name>A0A1F7ZQJ9_9EURO</name>
<dbReference type="Gene3D" id="3.20.20.100">
    <property type="entry name" value="NADP-dependent oxidoreductase domain"/>
    <property type="match status" value="1"/>
</dbReference>
<dbReference type="InterPro" id="IPR023210">
    <property type="entry name" value="NADP_OxRdtase_dom"/>
</dbReference>
<evidence type="ECO:0000313" key="3">
    <source>
        <dbReference type="EMBL" id="OGM41736.1"/>
    </source>
</evidence>
<dbReference type="AlphaFoldDB" id="A0A1F7ZQJ9"/>
<dbReference type="InterPro" id="IPR036812">
    <property type="entry name" value="NAD(P)_OxRdtase_dom_sf"/>
</dbReference>
<reference evidence="3 4" key="1">
    <citation type="journal article" date="2016" name="Genome Biol. Evol.">
        <title>Draft genome sequence of an aflatoxigenic Aspergillus species, A. bombycis.</title>
        <authorList>
            <person name="Moore G.G."/>
            <person name="Mack B.M."/>
            <person name="Beltz S.B."/>
            <person name="Gilbert M.K."/>
        </authorList>
    </citation>
    <scope>NUCLEOTIDE SEQUENCE [LARGE SCALE GENOMIC DNA]</scope>
    <source>
        <strain evidence="4">NRRL 26010</strain>
    </source>
</reference>
<dbReference type="GO" id="GO:0005737">
    <property type="term" value="C:cytoplasm"/>
    <property type="evidence" value="ECO:0007669"/>
    <property type="project" value="TreeGrafter"/>
</dbReference>
<dbReference type="PANTHER" id="PTHR43625">
    <property type="entry name" value="AFLATOXIN B1 ALDEHYDE REDUCTASE"/>
    <property type="match status" value="1"/>
</dbReference>
<dbReference type="OrthoDB" id="37537at2759"/>
<dbReference type="GO" id="GO:0016491">
    <property type="term" value="F:oxidoreductase activity"/>
    <property type="evidence" value="ECO:0007669"/>
    <property type="project" value="UniProtKB-KW"/>
</dbReference>
<dbReference type="STRING" id="109264.A0A1F7ZQJ9"/>
<proteinExistence type="predicted"/>
<evidence type="ECO:0000313" key="4">
    <source>
        <dbReference type="Proteomes" id="UP000179179"/>
    </source>
</evidence>
<organism evidence="3 4">
    <name type="scientific">Aspergillus bombycis</name>
    <dbReference type="NCBI Taxonomy" id="109264"/>
    <lineage>
        <taxon>Eukaryota</taxon>
        <taxon>Fungi</taxon>
        <taxon>Dikarya</taxon>
        <taxon>Ascomycota</taxon>
        <taxon>Pezizomycotina</taxon>
        <taxon>Eurotiomycetes</taxon>
        <taxon>Eurotiomycetidae</taxon>
        <taxon>Eurotiales</taxon>
        <taxon>Aspergillaceae</taxon>
        <taxon>Aspergillus</taxon>
    </lineage>
</organism>
<dbReference type="RefSeq" id="XP_022385453.1">
    <property type="nucleotide sequence ID" value="XM_022536590.1"/>
</dbReference>
<accession>A0A1F7ZQJ9</accession>
<dbReference type="Proteomes" id="UP000179179">
    <property type="component" value="Unassembled WGS sequence"/>
</dbReference>
<dbReference type="GeneID" id="34452852"/>
<dbReference type="SUPFAM" id="SSF51430">
    <property type="entry name" value="NAD(P)-linked oxidoreductase"/>
    <property type="match status" value="1"/>
</dbReference>
<dbReference type="InterPro" id="IPR050791">
    <property type="entry name" value="Aldo-Keto_reductase"/>
</dbReference>
<dbReference type="CDD" id="cd19077">
    <property type="entry name" value="AKR_AKR8A1-2"/>
    <property type="match status" value="1"/>
</dbReference>
<gene>
    <name evidence="3" type="ORF">ABOM_009462</name>
</gene>
<evidence type="ECO:0000256" key="1">
    <source>
        <dbReference type="ARBA" id="ARBA00023002"/>
    </source>
</evidence>